<organism evidence="1 2">
    <name type="scientific">Pseudoalteromonas peptidolytica F12-50-A1</name>
    <dbReference type="NCBI Taxonomy" id="1315280"/>
    <lineage>
        <taxon>Bacteria</taxon>
        <taxon>Pseudomonadati</taxon>
        <taxon>Pseudomonadota</taxon>
        <taxon>Gammaproteobacteria</taxon>
        <taxon>Alteromonadales</taxon>
        <taxon>Pseudoalteromonadaceae</taxon>
        <taxon>Pseudoalteromonas</taxon>
    </lineage>
</organism>
<dbReference type="RefSeq" id="WP_125254406.1">
    <property type="nucleotide sequence ID" value="NZ_AQHF01000025.1"/>
</dbReference>
<proteinExistence type="predicted"/>
<evidence type="ECO:0008006" key="3">
    <source>
        <dbReference type="Google" id="ProtNLM"/>
    </source>
</evidence>
<keyword evidence="2" id="KW-1185">Reference proteome</keyword>
<accession>A0A8I0MXQ9</accession>
<evidence type="ECO:0000313" key="2">
    <source>
        <dbReference type="Proteomes" id="UP000660708"/>
    </source>
</evidence>
<dbReference type="AlphaFoldDB" id="A0A8I0MXQ9"/>
<sequence length="135" mass="14467">MHRLLICSVSAVLALSGCNSTPHNDTPADKNLTVGVVQKEIKNGLPASDVAIALGSPNIVKTDPDGKEVWIYDKFTKEQVFQTNSGTLGYFSGNGGGIVSTGYDKSKVSTKTLTVVIKFDKRDTVEKVAYHTSSF</sequence>
<evidence type="ECO:0000313" key="1">
    <source>
        <dbReference type="EMBL" id="MBE0346994.1"/>
    </source>
</evidence>
<reference evidence="1 2" key="1">
    <citation type="submission" date="2015-06" db="EMBL/GenBank/DDBJ databases">
        <title>Genome sequence of Pseudoalteromonas peptidolytica.</title>
        <authorList>
            <person name="Xie B.-B."/>
            <person name="Rong J.-C."/>
            <person name="Qin Q.-L."/>
            <person name="Zhang Y.-Z."/>
        </authorList>
    </citation>
    <scope>NUCLEOTIDE SEQUENCE [LARGE SCALE GENOMIC DNA]</scope>
    <source>
        <strain evidence="1 2">F12-50-A1</strain>
    </source>
</reference>
<protein>
    <recommendedName>
        <fullName evidence="3">Lipoprotein SmpA/OmlA domain-containing protein</fullName>
    </recommendedName>
</protein>
<dbReference type="EMBL" id="AQHF01000025">
    <property type="protein sequence ID" value="MBE0346994.1"/>
    <property type="molecule type" value="Genomic_DNA"/>
</dbReference>
<comment type="caution">
    <text evidence="1">The sequence shown here is derived from an EMBL/GenBank/DDBJ whole genome shotgun (WGS) entry which is preliminary data.</text>
</comment>
<name>A0A8I0MXQ9_9GAMM</name>
<dbReference type="PROSITE" id="PS51257">
    <property type="entry name" value="PROKAR_LIPOPROTEIN"/>
    <property type="match status" value="1"/>
</dbReference>
<dbReference type="Proteomes" id="UP000660708">
    <property type="component" value="Unassembled WGS sequence"/>
</dbReference>
<gene>
    <name evidence="1" type="ORF">PPEP_a3973</name>
</gene>